<dbReference type="Pfam" id="PF16201">
    <property type="entry name" value="NopRA1"/>
    <property type="match status" value="1"/>
</dbReference>
<feature type="compositionally biased region" description="Acidic residues" evidence="1">
    <location>
        <begin position="809"/>
        <end position="818"/>
    </location>
</feature>
<protein>
    <submittedName>
        <fullName evidence="4">Uncharacterized protein</fullName>
    </submittedName>
</protein>
<feature type="region of interest" description="Disordered" evidence="1">
    <location>
        <begin position="2773"/>
        <end position="2929"/>
    </location>
</feature>
<feature type="region of interest" description="Disordered" evidence="1">
    <location>
        <begin position="1471"/>
        <end position="1495"/>
    </location>
</feature>
<feature type="compositionally biased region" description="Acidic residues" evidence="1">
    <location>
        <begin position="2773"/>
        <end position="2798"/>
    </location>
</feature>
<dbReference type="InterPro" id="IPR021714">
    <property type="entry name" value="URB1_N"/>
</dbReference>
<feature type="compositionally biased region" description="Basic and acidic residues" evidence="1">
    <location>
        <begin position="2048"/>
        <end position="2060"/>
    </location>
</feature>
<feature type="region of interest" description="Disordered" evidence="1">
    <location>
        <begin position="1181"/>
        <end position="1201"/>
    </location>
</feature>
<feature type="region of interest" description="Disordered" evidence="1">
    <location>
        <begin position="3113"/>
        <end position="3133"/>
    </location>
</feature>
<dbReference type="EMBL" id="BEGY01000024">
    <property type="protein sequence ID" value="GAX77400.1"/>
    <property type="molecule type" value="Genomic_DNA"/>
</dbReference>
<reference evidence="4 5" key="1">
    <citation type="submission" date="2017-08" db="EMBL/GenBank/DDBJ databases">
        <title>Acidophilic green algal genome provides insights into adaptation to an acidic environment.</title>
        <authorList>
            <person name="Hirooka S."/>
            <person name="Hirose Y."/>
            <person name="Kanesaki Y."/>
            <person name="Higuchi S."/>
            <person name="Fujiwara T."/>
            <person name="Onuma R."/>
            <person name="Era A."/>
            <person name="Ohbayashi R."/>
            <person name="Uzuka A."/>
            <person name="Nozaki H."/>
            <person name="Yoshikawa H."/>
            <person name="Miyagishima S.Y."/>
        </authorList>
    </citation>
    <scope>NUCLEOTIDE SEQUENCE [LARGE SCALE GENOMIC DNA]</scope>
    <source>
        <strain evidence="4 5">NIES-2499</strain>
    </source>
</reference>
<dbReference type="GO" id="GO:0000466">
    <property type="term" value="P:maturation of 5.8S rRNA from tricistronic rRNA transcript (SSU-rRNA, 5.8S rRNA, LSU-rRNA)"/>
    <property type="evidence" value="ECO:0007669"/>
    <property type="project" value="TreeGrafter"/>
</dbReference>
<evidence type="ECO:0000256" key="1">
    <source>
        <dbReference type="SAM" id="MobiDB-lite"/>
    </source>
</evidence>
<feature type="compositionally biased region" description="Basic and acidic residues" evidence="1">
    <location>
        <begin position="2820"/>
        <end position="2836"/>
    </location>
</feature>
<sequence length="3723" mass="396885">MEESEYFDATACLEALKATRELDGNLKALQGLRKQLSSPQALSSLLQLIELSPTLPELANVWTAHASVKNQKILAELLSVYRACLEINAPSHSQASKTCSNNLKAFLTEPLLISHCDHDSKLKSSQSSIITDFQQSMASFVIKNKMKSLYQALGSDNRLLVNSALELMVSVAHHSPATASDLAAALDFSLPALSAVAKPPRPFHSKRDKASELDAQQVSMPCHGPAYWETWLSSKLSLRPSRSLFLDLGCSMLERCDHLTLSKLLSIRSFMSSMLLHLASDPPSSVVRILKILAIRVLLGPAAAGNKSTAIMTEGGLGATVRLGVFTDGVLLQLAESVVVFEDFAQQCVPDTAAQTSREEEEGGLSQDCVLAASASEELLGALLTDPHNGLAPKSSGHSPFLEAASLPGSGAKRILRLLPRLQPTSSPGHARLLQAVAELQPAMAAEFVSSLPYNMEPAATSKWVATAATVSGLLSRIASAPPSASSPQIHQILLNYRPSSVAVPRHPLINNDQAVAPHADNQSASAIIRLPLGSSLQACADPDTRFMFLPPPPPALDSQLMRSHLRRCLPPPLSKAVLSRGLQHPRQAVQLLTLQLLEGMLRCLVPLMELSYQAASQEQQLSLDLPNASFQPSELVVGSGDLHVDPHLSPSYKDSRARAEPAAADLSSSTCWRFFMNDLCSFVRVRVPDPHTLMALHASLEKQQKVAGQQMPDVHVSLNPDAGIPGDRLRTGAALEVGAPSKRAFHDPSVPEAKSTRKRADHKSEQVCPAGLVIVDAQNALLVQGLSGPAESGSAPQKKSHDRQPELSDVDDPDLPELEASLFGEDSSHLLLSAADGATSSKRGGSTTLDIAALVASGRIERIIMLLLKVLTLYRRFQSQAMDDAHFDSSKFVPEDVLSLPEPRQLALLDLIQADSASRGDGSPPGFSDKASGSYFYRSGLSVAPSLSTNSVINNALDSVMIMGSNRGTLPTGISASALLPLIRLTCLGSSGRVREVAADLAAARVREVTDMCCTSLASVIPAGSTAKALNPKNCNTAVNGSEHAGTLPANAPLITDPHRFDETLLFLGMLPRCSSSHALKAKHVVQKADNVSAACVVTTDGEDASGTHEGCQLKILQKQQEVQECEAVSNFLTNTVVQLMRRPHETYELVQEALHGALVMPAAGGGASHGNQLPLTSDATKRTAGGTTAGNKKARISGSSAQQVGTKQMGCSAQQGGTKQMGSRVVPTAHQQYLLRTSQSVGLLAVAALRSCLKVASSSRMPSHEKTAICAFTSSVIHGQLRVQRDCLPLMLMFRYILVAECSSQKQQAAQQRQEGTECFQDSKVSNDKDLSQAQATAAAAGSSSPPDEAGATLKLPFEAKCLWAVYQAGVLLVSELGRTSLYEASADFIRAAIESLKQLQAEVMSTDAASNDQLQGEAAGVVVSGLEQLEPPLSIRILAEKVLAALQGAALSSDAAVVPAAGSRLLMGHEHPSVKPGKKRRMSRGAPEETSRCAPEQNLQLQLFQLKQAMRTASATELRSSVLQLLVYCAAVVSSSGCPTLGIKGRVMPAAAAAAGGSLSLPGGNAMLAVQRTVTWKDRRLLAVEILHALCFSMMSKGLFIGDIMDDGDDDNGTMYQTLAEALMIASLSQAHAVDGQKDDKDVSSATLTKPLLAASHNTHRESLPMLLHLPSVLSLLGRLHSSPSVNACCEEVRHGLRSLGAAVAPNIIHIVLSEVLFSFTSPRQVSLKRSPDGEHSSPHNLSESDAPHVATVPVYTSWEHHLSTLKALLLPTSSSKAHIIHMKGTVTTLRTLFQDMDILYTEYLSHESPERVQHDVSCCTAAVHMLESLVATAGNSSTVSSTCPLHGTHLLGPSTIAADPSTTLQTQHESSGGLGFMSKLPPSPRFCLYCSAARRTVLHAVLPLVQAAGKVVLPLLDGAVAAINSDPVALSTLLGRKRPKQQLLPFGHSIKKGRRHGTLETVEKLAGPWTQYLNSMVLLAPHLNALDVIGLAQKVLIVARYIVTLKGQTLSTSTQNKLTTDSQLGYKQGKEIRHGGKLGKGGHKRDTPHAGGDDEGGRFIYESSLMLDTELDHFHQTAAVAMMLSAIAFQQQQDSNNGGGNGGAAGPEANAASLGARYKAASPHHKIEVKADMQHQQAGGGSTSCTAEVLLPSEDGSNIVSLAELLESCQEFLRLLIPVLHHSPSFVIRARDQLINSLMMIGSLDAVIDYSGHHSRSAMHLVMNPASSSSSSTLGGNLIASPSNRACLPNLPDIVGINRNLVLHKLGQEGRVQSQYQRQKDSGQRLASKLDWVLCVQAVISHPTRAGAEAVCQSVPATSSELGAAARMVIQALSLPTAASQQGPLSPESKDRKASKETGGSELENLVSTAAAAAAAERRRLNLAALLPLALKLLQNTKASADKALKWSQGSMKYNKGKSGTTDLCQGGLRYDGSPACAEIPKWAAELSSLYQAPLIAYAKRKRKKTANTGLINQGSRQQQRQPPQEPVLTRHNYGAGLVSHDDTINDNKKMGDDDVSSALRSYAVPVLLQCLEVNPQGLEEGERRRLVEGLLPEGGLSLEDVRGQPAADSVQQLALGVSLIMKAVADEKLKEVQCVPNAQQGSDPQACCKGDIKHGGEQGSSSEAASGAVMGTLLPLLICCCSTLSRLCTERDLWSWPKAQQQCRSTLSAAVSRDAVRVEAIGQTLGMRGCIWRHEGLSMALINYLDGPVGDLVSELKDADRTGDAFTAACRAAATLGASVLQYAGGTAVLVRCVRRLVAALLPAGSEDVAESEGEIKEEEEEVEEEEEEEVALDVDVNGQDDVMDSEDMLSDDVDSQHDGDEEFPVDKEGLEEVVQDSEEVFEDSEAKSIDSLDNDGMVGEVSGMEGSEMSEEEDQMEVEGINEESGDEDEGLNNTDEEEAKDPVNSGDAPPAGRASPKMQQQRLLHEEPVQDFSVELSQPALPDIPHIPNPAVAACSSWLLQHLIKYSPLFNSHPTDQLSSLTSQPTTNTADSSHAVDGPAGPSHTEEPSMSHHGTATFAAPLPACVAQLATPIHSALDAISTSASSHGISAPPSATASSKGRLPNEVIHGSQLGWLDCTADSLNLELLLLLESLIDTRRAFDSPDCKTTLEVPESGGTTGSWPEPGTTDAASLEALLRLLQCCYGASLSPEDRACLRIMFTLDVLLQHGSSGHSLLSSRLSGPLARSGYLWGQAAKQYYRQMHSDKGKGSGIKVSAKLQSSKRLNADSDLQPNDGLNTAAFPVRVLKEECPPEVRRAVLTTVWFPSGRTASGDDEEEGAGIAEDADPLGKSIKSTWLWPEDVRAAAFDPAYLLLFSLSCLGGVNPSSVATRHQGLQRTASGIAREREHILDVNSFVHWGLLALCLRCLAAKDVLIRALAYECLSLFTQLLESSDGTASAASHPQLQALLSHVRQGVPYPLARLSSSSCLLASEASFTLSSPTAPAYALVNRAILRKEAMGSSDAINLALRLMGGGTPQYRMEQSWAARLLYAGILDGQDADLYRRKYIVEIVSSIHDGPSVETVASSDSNEVAIMLLGTLLSASAVPSFAKYLVLQTGAVPWLCNKIVEALSSNDRMLWLTTQIAKNSPHAIAAQSSTKSLSLQLCVNILHALVARFVEVEEAQEHQADMKESGHALCKHDSAERLPERRTRGAPLCISLAELQLKPFVCELLGAGITLINTKGRHAGCKGLEASDSSKRLMHLLIFLRNQLDLRQ</sequence>
<feature type="compositionally biased region" description="Acidic residues" evidence="1">
    <location>
        <begin position="2874"/>
        <end position="2906"/>
    </location>
</feature>
<evidence type="ECO:0000313" key="4">
    <source>
        <dbReference type="EMBL" id="GAX77400.1"/>
    </source>
</evidence>
<comment type="caution">
    <text evidence="4">The sequence shown here is derived from an EMBL/GenBank/DDBJ whole genome shotgun (WGS) entry which is preliminary data.</text>
</comment>
<evidence type="ECO:0000313" key="5">
    <source>
        <dbReference type="Proteomes" id="UP000232323"/>
    </source>
</evidence>
<evidence type="ECO:0000259" key="3">
    <source>
        <dbReference type="Pfam" id="PF16201"/>
    </source>
</evidence>
<dbReference type="PANTHER" id="PTHR13500">
    <property type="entry name" value="NUCLEOLAR PRERIBOSOMAL-ASSOCIATED PROTEIN 1"/>
    <property type="match status" value="1"/>
</dbReference>
<dbReference type="GO" id="GO:0000463">
    <property type="term" value="P:maturation of LSU-rRNA from tricistronic rRNA transcript (SSU-rRNA, 5.8S rRNA, LSU-rRNA)"/>
    <property type="evidence" value="ECO:0007669"/>
    <property type="project" value="TreeGrafter"/>
</dbReference>
<feature type="region of interest" description="Disordered" evidence="1">
    <location>
        <begin position="2471"/>
        <end position="2494"/>
    </location>
</feature>
<feature type="region of interest" description="Disordered" evidence="1">
    <location>
        <begin position="738"/>
        <end position="765"/>
    </location>
</feature>
<feature type="compositionally biased region" description="Polar residues" evidence="1">
    <location>
        <begin position="2471"/>
        <end position="2480"/>
    </location>
</feature>
<dbReference type="OrthoDB" id="552330at2759"/>
<feature type="domain" description="URB1 N-terminal" evidence="2">
    <location>
        <begin position="56"/>
        <end position="466"/>
    </location>
</feature>
<dbReference type="Pfam" id="PF11707">
    <property type="entry name" value="Npa1"/>
    <property type="match status" value="1"/>
</dbReference>
<accession>A0A250X3Q2</accession>
<keyword evidence="5" id="KW-1185">Reference proteome</keyword>
<feature type="compositionally biased region" description="Polar residues" evidence="1">
    <location>
        <begin position="2982"/>
        <end position="2999"/>
    </location>
</feature>
<dbReference type="PANTHER" id="PTHR13500:SF0">
    <property type="entry name" value="NUCLEOLAR PRE-RIBOSOMAL-ASSOCIATED PROTEIN 1"/>
    <property type="match status" value="1"/>
</dbReference>
<dbReference type="GO" id="GO:0005730">
    <property type="term" value="C:nucleolus"/>
    <property type="evidence" value="ECO:0007669"/>
    <property type="project" value="TreeGrafter"/>
</dbReference>
<dbReference type="InterPro" id="IPR032436">
    <property type="entry name" value="URB1_C"/>
</dbReference>
<feature type="region of interest" description="Disordered" evidence="1">
    <location>
        <begin position="2036"/>
        <end position="2060"/>
    </location>
</feature>
<feature type="compositionally biased region" description="Low complexity" evidence="1">
    <location>
        <begin position="1184"/>
        <end position="1193"/>
    </location>
</feature>
<feature type="region of interest" description="Disordered" evidence="1">
    <location>
        <begin position="787"/>
        <end position="818"/>
    </location>
</feature>
<proteinExistence type="predicted"/>
<feature type="compositionally biased region" description="Acidic residues" evidence="1">
    <location>
        <begin position="2837"/>
        <end position="2849"/>
    </location>
</feature>
<feature type="region of interest" description="Disordered" evidence="1">
    <location>
        <begin position="2982"/>
        <end position="3022"/>
    </location>
</feature>
<dbReference type="InterPro" id="IPR039844">
    <property type="entry name" value="URB1"/>
</dbReference>
<feature type="domain" description="URB1 C-terminal" evidence="3">
    <location>
        <begin position="3368"/>
        <end position="3569"/>
    </location>
</feature>
<evidence type="ECO:0000259" key="2">
    <source>
        <dbReference type="Pfam" id="PF11707"/>
    </source>
</evidence>
<dbReference type="STRING" id="1157962.A0A250X3Q2"/>
<gene>
    <name evidence="4" type="ORF">CEUSTIGMA_g4846.t1</name>
</gene>
<feature type="compositionally biased region" description="Low complexity" evidence="1">
    <location>
        <begin position="2862"/>
        <end position="2873"/>
    </location>
</feature>
<name>A0A250X3Q2_9CHLO</name>
<feature type="compositionally biased region" description="Acidic residues" evidence="1">
    <location>
        <begin position="2807"/>
        <end position="2819"/>
    </location>
</feature>
<feature type="region of interest" description="Disordered" evidence="1">
    <location>
        <begin position="2343"/>
        <end position="2366"/>
    </location>
</feature>
<organism evidence="4 5">
    <name type="scientific">Chlamydomonas eustigma</name>
    <dbReference type="NCBI Taxonomy" id="1157962"/>
    <lineage>
        <taxon>Eukaryota</taxon>
        <taxon>Viridiplantae</taxon>
        <taxon>Chlorophyta</taxon>
        <taxon>core chlorophytes</taxon>
        <taxon>Chlorophyceae</taxon>
        <taxon>CS clade</taxon>
        <taxon>Chlamydomonadales</taxon>
        <taxon>Chlamydomonadaceae</taxon>
        <taxon>Chlamydomonas</taxon>
    </lineage>
</organism>
<dbReference type="Proteomes" id="UP000232323">
    <property type="component" value="Unassembled WGS sequence"/>
</dbReference>